<feature type="region of interest" description="Disordered" evidence="1">
    <location>
        <begin position="791"/>
        <end position="832"/>
    </location>
</feature>
<evidence type="ECO:0000256" key="1">
    <source>
        <dbReference type="SAM" id="MobiDB-lite"/>
    </source>
</evidence>
<organism evidence="3 4">
    <name type="scientific">Hyaloscypha variabilis (strain UAMH 11265 / GT02V1 / F)</name>
    <name type="common">Meliniomyces variabilis</name>
    <dbReference type="NCBI Taxonomy" id="1149755"/>
    <lineage>
        <taxon>Eukaryota</taxon>
        <taxon>Fungi</taxon>
        <taxon>Dikarya</taxon>
        <taxon>Ascomycota</taxon>
        <taxon>Pezizomycotina</taxon>
        <taxon>Leotiomycetes</taxon>
        <taxon>Helotiales</taxon>
        <taxon>Hyaloscyphaceae</taxon>
        <taxon>Hyaloscypha</taxon>
        <taxon>Hyaloscypha variabilis</taxon>
    </lineage>
</organism>
<keyword evidence="2" id="KW-0472">Membrane</keyword>
<feature type="transmembrane region" description="Helical" evidence="2">
    <location>
        <begin position="6"/>
        <end position="23"/>
    </location>
</feature>
<keyword evidence="2" id="KW-0812">Transmembrane</keyword>
<sequence length="832" mass="90998">MVHLTVGYVAGFIAAGIFIARLWSPNIITFILSGLLGDKNSAGTLTVAGRLFQKSYWPWILQDDSAYNNGVPRRLVFLSRLMMLLGGLISIAAVVTPLGLYQTLAPGGVTSASFKYIKDLSSYGYGTPSRGNATFSRVCQNDLDVDFDLSNQVPRPCPFTPTEEIVVWYPTGESYDYPFSYDLNIPQIITDIYSSGTTEETTISNYFDIQWRRYLTVNNSNYNNNSAFTVGTFSNLNSPLLDDKYEVIEGLVVDTVKGSIGFRNHTIPTGFPYGASWQEDLLFIGPETVCVNNNITLDFSIENDPNQNIYISQLVLTDRGGFVHLNPAVPTFDHSDPQSDPDLYGRAYQAAWKSNALTALYYNVVEPFNGTDGFKPLTGIDSFIGKTYYMSGKYYDDVSPSILGIGPNFAFYLEVLYGVTPAGNSSQGAPSDSGLPTNPFNVTQDMFNTIGPACQTSGKFDPANITNLYMACGQIFGVPQRTDGGDHLIPDSGSTWSQPIYTCASALKATVKTVSFTYNGTDEALTNLAITDIEDKTYADSDSMPLWGVENTGGKYENSGINLIWGLVSSEYENNPNVSTVRQESLYLPGFYFSPVTTQRAIFEDNLPGSEFYAGSMETAWTVPGSALSTGIDYTGSTNMAVWARWQNLSVSADTVALIPNLIFTDNAASAVVGTKGVLGPMNAAKTNVVPIQVTPMVQKIRYHYPFAIPAFIAAFLLLALSVAGIVLAFLGRRTERLRVNLWRVSPGRIFTAFMNPESDTLRLKSKEWSENMGTEVVDLSGNVAKPAWASKPSMNLQAKTEPDVTESEPLDEEAPEVENDDAVSVDSREQT</sequence>
<feature type="transmembrane region" description="Helical" evidence="2">
    <location>
        <begin position="707"/>
        <end position="731"/>
    </location>
</feature>
<accession>A0A2J6R0Y8</accession>
<dbReference type="STRING" id="1149755.A0A2J6R0Y8"/>
<proteinExistence type="predicted"/>
<dbReference type="EMBL" id="KZ613960">
    <property type="protein sequence ID" value="PMD32180.1"/>
    <property type="molecule type" value="Genomic_DNA"/>
</dbReference>
<name>A0A2J6R0Y8_HYAVF</name>
<evidence type="ECO:0000256" key="2">
    <source>
        <dbReference type="SAM" id="Phobius"/>
    </source>
</evidence>
<keyword evidence="4" id="KW-1185">Reference proteome</keyword>
<keyword evidence="2" id="KW-1133">Transmembrane helix</keyword>
<dbReference type="AlphaFoldDB" id="A0A2J6R0Y8"/>
<gene>
    <name evidence="3" type="ORF">L207DRAFT_471593</name>
</gene>
<feature type="transmembrane region" description="Helical" evidence="2">
    <location>
        <begin position="81"/>
        <end position="101"/>
    </location>
</feature>
<reference evidence="3 4" key="1">
    <citation type="submission" date="2016-04" db="EMBL/GenBank/DDBJ databases">
        <title>A degradative enzymes factory behind the ericoid mycorrhizal symbiosis.</title>
        <authorList>
            <consortium name="DOE Joint Genome Institute"/>
            <person name="Martino E."/>
            <person name="Morin E."/>
            <person name="Grelet G."/>
            <person name="Kuo A."/>
            <person name="Kohler A."/>
            <person name="Daghino S."/>
            <person name="Barry K."/>
            <person name="Choi C."/>
            <person name="Cichocki N."/>
            <person name="Clum A."/>
            <person name="Copeland A."/>
            <person name="Hainaut M."/>
            <person name="Haridas S."/>
            <person name="Labutti K."/>
            <person name="Lindquist E."/>
            <person name="Lipzen A."/>
            <person name="Khouja H.-R."/>
            <person name="Murat C."/>
            <person name="Ohm R."/>
            <person name="Olson A."/>
            <person name="Spatafora J."/>
            <person name="Veneault-Fourrey C."/>
            <person name="Henrissat B."/>
            <person name="Grigoriev I."/>
            <person name="Martin F."/>
            <person name="Perotto S."/>
        </authorList>
    </citation>
    <scope>NUCLEOTIDE SEQUENCE [LARGE SCALE GENOMIC DNA]</scope>
    <source>
        <strain evidence="3 4">F</strain>
    </source>
</reference>
<protein>
    <submittedName>
        <fullName evidence="3">Uncharacterized protein</fullName>
    </submittedName>
</protein>
<evidence type="ECO:0000313" key="3">
    <source>
        <dbReference type="EMBL" id="PMD32180.1"/>
    </source>
</evidence>
<dbReference type="Proteomes" id="UP000235786">
    <property type="component" value="Unassembled WGS sequence"/>
</dbReference>
<evidence type="ECO:0000313" key="4">
    <source>
        <dbReference type="Proteomes" id="UP000235786"/>
    </source>
</evidence>
<feature type="compositionally biased region" description="Acidic residues" evidence="1">
    <location>
        <begin position="804"/>
        <end position="824"/>
    </location>
</feature>
<dbReference type="OrthoDB" id="3034003at2759"/>